<keyword evidence="2" id="KW-0812">Transmembrane</keyword>
<dbReference type="AlphaFoldDB" id="A0A1Z5JWB5"/>
<dbReference type="Proteomes" id="UP000198406">
    <property type="component" value="Unassembled WGS sequence"/>
</dbReference>
<feature type="region of interest" description="Disordered" evidence="1">
    <location>
        <begin position="137"/>
        <end position="156"/>
    </location>
</feature>
<accession>A0A1Z5JWB5</accession>
<evidence type="ECO:0000313" key="3">
    <source>
        <dbReference type="EMBL" id="GAX18320.1"/>
    </source>
</evidence>
<keyword evidence="2" id="KW-0472">Membrane</keyword>
<keyword evidence="4" id="KW-1185">Reference proteome</keyword>
<evidence type="ECO:0008006" key="5">
    <source>
        <dbReference type="Google" id="ProtNLM"/>
    </source>
</evidence>
<sequence>MSSRPSFNSQPQRGGLFGAIHEFHRRHERLKKFVHEGMRYPLPPAGRAFMGFVYFCIPVMGGCAIMAWTAEKSKESIGEHGERLPIPAGQNLGNQRVLDDGETQKVGAGGWGGGVHLVASDEETQKKTQRQIRKFLRMQKKKMQEQGDDANPDETS</sequence>
<evidence type="ECO:0000256" key="2">
    <source>
        <dbReference type="SAM" id="Phobius"/>
    </source>
</evidence>
<evidence type="ECO:0000256" key="1">
    <source>
        <dbReference type="SAM" id="MobiDB-lite"/>
    </source>
</evidence>
<dbReference type="InParanoid" id="A0A1Z5JWB5"/>
<proteinExistence type="predicted"/>
<keyword evidence="2" id="KW-1133">Transmembrane helix</keyword>
<feature type="compositionally biased region" description="Acidic residues" evidence="1">
    <location>
        <begin position="146"/>
        <end position="156"/>
    </location>
</feature>
<comment type="caution">
    <text evidence="3">The sequence shown here is derived from an EMBL/GenBank/DDBJ whole genome shotgun (WGS) entry which is preliminary data.</text>
</comment>
<reference evidence="3 4" key="1">
    <citation type="journal article" date="2015" name="Plant Cell">
        <title>Oil accumulation by the oleaginous diatom Fistulifera solaris as revealed by the genome and transcriptome.</title>
        <authorList>
            <person name="Tanaka T."/>
            <person name="Maeda Y."/>
            <person name="Veluchamy A."/>
            <person name="Tanaka M."/>
            <person name="Abida H."/>
            <person name="Marechal E."/>
            <person name="Bowler C."/>
            <person name="Muto M."/>
            <person name="Sunaga Y."/>
            <person name="Tanaka M."/>
            <person name="Yoshino T."/>
            <person name="Taniguchi T."/>
            <person name="Fukuda Y."/>
            <person name="Nemoto M."/>
            <person name="Matsumoto M."/>
            <person name="Wong P.S."/>
            <person name="Aburatani S."/>
            <person name="Fujibuchi W."/>
        </authorList>
    </citation>
    <scope>NUCLEOTIDE SEQUENCE [LARGE SCALE GENOMIC DNA]</scope>
    <source>
        <strain evidence="3 4">JPCC DA0580</strain>
    </source>
</reference>
<feature type="region of interest" description="Disordered" evidence="1">
    <location>
        <begin position="102"/>
        <end position="130"/>
    </location>
</feature>
<feature type="transmembrane region" description="Helical" evidence="2">
    <location>
        <begin position="48"/>
        <end position="68"/>
    </location>
</feature>
<name>A0A1Z5JWB5_FISSO</name>
<protein>
    <recommendedName>
        <fullName evidence="5">Transmembrane protein</fullName>
    </recommendedName>
</protein>
<gene>
    <name evidence="3" type="ORF">FisN_23Hu214</name>
</gene>
<dbReference type="EMBL" id="BDSP01000127">
    <property type="protein sequence ID" value="GAX18320.1"/>
    <property type="molecule type" value="Genomic_DNA"/>
</dbReference>
<dbReference type="OrthoDB" id="67386at2759"/>
<evidence type="ECO:0000313" key="4">
    <source>
        <dbReference type="Proteomes" id="UP000198406"/>
    </source>
</evidence>
<organism evidence="3 4">
    <name type="scientific">Fistulifera solaris</name>
    <name type="common">Oleaginous diatom</name>
    <dbReference type="NCBI Taxonomy" id="1519565"/>
    <lineage>
        <taxon>Eukaryota</taxon>
        <taxon>Sar</taxon>
        <taxon>Stramenopiles</taxon>
        <taxon>Ochrophyta</taxon>
        <taxon>Bacillariophyta</taxon>
        <taxon>Bacillariophyceae</taxon>
        <taxon>Bacillariophycidae</taxon>
        <taxon>Naviculales</taxon>
        <taxon>Naviculaceae</taxon>
        <taxon>Fistulifera</taxon>
    </lineage>
</organism>